<dbReference type="FunFam" id="3.30.2130.10:FF:000003">
    <property type="entry name" value="Cytosolic arginine sensor for mTORC1 subunit 1"/>
    <property type="match status" value="1"/>
</dbReference>
<evidence type="ECO:0000259" key="18">
    <source>
        <dbReference type="Pfam" id="PF13840"/>
    </source>
</evidence>
<dbReference type="GO" id="GO:0005829">
    <property type="term" value="C:cytosol"/>
    <property type="evidence" value="ECO:0007669"/>
    <property type="project" value="UniProtKB-SubCell"/>
</dbReference>
<dbReference type="PANTHER" id="PTHR31131:SF3">
    <property type="entry name" value="CYTOSOLIC ARGININE SENSOR FOR MTORC1 SUBUNIT 1"/>
    <property type="match status" value="1"/>
</dbReference>
<dbReference type="PRINTS" id="PR02078">
    <property type="entry name" value="GATSLIKEFMLY"/>
</dbReference>
<dbReference type="SUPFAM" id="SSF54909">
    <property type="entry name" value="Dimeric alpha+beta barrel"/>
    <property type="match status" value="2"/>
</dbReference>
<dbReference type="PANTHER" id="PTHR31131">
    <property type="entry name" value="CHROMOSOME 1, WHOLE GENOME SHOTGUN SEQUENCE"/>
    <property type="match status" value="1"/>
</dbReference>
<keyword evidence="22" id="KW-1185">Reference proteome</keyword>
<dbReference type="GO" id="GO:0042802">
    <property type="term" value="F:identical protein binding"/>
    <property type="evidence" value="ECO:0007669"/>
    <property type="project" value="UniProtKB-ARBA"/>
</dbReference>
<evidence type="ECO:0000313" key="22">
    <source>
        <dbReference type="Proteomes" id="UP000824219"/>
    </source>
</evidence>
<gene>
    <name evidence="21" type="ORF">KOW79_017945</name>
</gene>
<dbReference type="InterPro" id="IPR011008">
    <property type="entry name" value="Dimeric_a/b-barrel"/>
</dbReference>
<dbReference type="Pfam" id="PF13516">
    <property type="entry name" value="LRR_6"/>
    <property type="match status" value="6"/>
</dbReference>
<keyword evidence="7" id="KW-0963">Cytoplasm</keyword>
<feature type="domain" description="CASTOR ACT" evidence="18">
    <location>
        <begin position="1024"/>
        <end position="1087"/>
    </location>
</feature>
<dbReference type="InterPro" id="IPR040778">
    <property type="entry name" value="CASTOR1_N"/>
</dbReference>
<dbReference type="GO" id="GO:1904262">
    <property type="term" value="P:negative regulation of TORC1 signaling"/>
    <property type="evidence" value="ECO:0007669"/>
    <property type="project" value="UniProtKB-ARBA"/>
</dbReference>
<evidence type="ECO:0000256" key="12">
    <source>
        <dbReference type="ARBA" id="ARBA00023128"/>
    </source>
</evidence>
<evidence type="ECO:0000256" key="2">
    <source>
        <dbReference type="ARBA" id="ARBA00004305"/>
    </source>
</evidence>
<reference evidence="21 22" key="1">
    <citation type="submission" date="2021-06" db="EMBL/GenBank/DDBJ databases">
        <title>Chromosome-level genome assembly of the red-tail catfish (Hemibagrus wyckioides).</title>
        <authorList>
            <person name="Shao F."/>
        </authorList>
    </citation>
    <scope>NUCLEOTIDE SEQUENCE [LARGE SCALE GENOMIC DNA]</scope>
    <source>
        <strain evidence="21">EC202008001</strain>
        <tissue evidence="21">Blood</tissue>
    </source>
</reference>
<feature type="compositionally biased region" description="Acidic residues" evidence="16">
    <location>
        <begin position="16"/>
        <end position="25"/>
    </location>
</feature>
<feature type="domain" description="Cytosolic arginine sensor for mTORC1 subunit 1/2 ACT-like" evidence="20">
    <location>
        <begin position="943"/>
        <end position="1023"/>
    </location>
</feature>
<evidence type="ECO:0000256" key="6">
    <source>
        <dbReference type="ARBA" id="ARBA00013329"/>
    </source>
</evidence>
<evidence type="ECO:0000259" key="17">
    <source>
        <dbReference type="Pfam" id="PF07978"/>
    </source>
</evidence>
<feature type="domain" description="CASTOR1 N-terminal" evidence="19">
    <location>
        <begin position="774"/>
        <end position="834"/>
    </location>
</feature>
<evidence type="ECO:0000256" key="9">
    <source>
        <dbReference type="ARBA" id="ARBA00022843"/>
    </source>
</evidence>
<dbReference type="EMBL" id="JAHKSW010000022">
    <property type="protein sequence ID" value="KAG7318190.1"/>
    <property type="molecule type" value="Genomic_DNA"/>
</dbReference>
<evidence type="ECO:0000256" key="7">
    <source>
        <dbReference type="ARBA" id="ARBA00022490"/>
    </source>
</evidence>
<dbReference type="InterPro" id="IPR051719">
    <property type="entry name" value="CASTOR_mTORC1"/>
</dbReference>
<comment type="similarity">
    <text evidence="5">Belongs to the GATS family.</text>
</comment>
<evidence type="ECO:0000256" key="10">
    <source>
        <dbReference type="ARBA" id="ARBA00022946"/>
    </source>
</evidence>
<keyword evidence="10" id="KW-0809">Transit peptide</keyword>
<sequence>MVGKKVAREMLLPSVCEDDGDEGHEEEMLGGIRSRPPSRPRNVYSRGSVDVQTVVRASGSGVREPSYEDEDGADENDKEEEKDEEEVEEEEEEGGQSSEAVDGQERSRAGFTADEDYDTELEPEDQPASYDPTGKARYLEVCKMFDVVPVSYFLRNVHSPELSMMHHGLGPQGSKALAVPLVTNTSILKLNLRDNGMEGEGGAAIADMLKENLYITEIDLSENRLGEYGIKALASMLLENTSLISLNLSGNHLDERAAKHLALVLNKNQHLQHLDLSHNRLGEAAGEILGPAIAENTGMKSLSLAWNCIRGKGAVALAKGLAANIFLQTVDLSYNGLAREGATALGEGLKDNNTLEELNISINRIPPEGAVHIAVGLKANNNLRILRMARNPVRSAGCLAVLKAVQGNPSSSMEYLDFSDISVDQEFEELLNSLKDTLPNFRKKKKKKSSMDVRSRLFNRSHRGLWRTFFLPGVQPHRSLAEKSDSGWLSSVFGHKVDARKDAHSNLLSKKATSGLYKIQFHNVKPECLEEYNQLSTEVQRELHNDPDYPCEVVGSWNTWYGDQDQAVHLWRYYGGYPAMMECLNKLRHNKAYLEFRKKRSKMLISRQNQLLLEFSFWNDPLPRPGPNIYELRTYRLKPGTMIEWGNHWARAIKYRQENNEAVGGFFTQIGELYVVHHLWAYKDLQSREETRNSAWMKEGWDVSVYYTVPLIQSMESRILIPTTSSPLHVSAGELRWLFKPNGIQSIFRECGVTRADLSPCREEAMDLHILDHRVRVTSISRGGLQHYTHPLIKLIFLRNRTRCKFFSLTETPENYTVVLDEEGFKDLPPSEHLQVECSTWLPLNVVSNGNASSSSQAVGVTKIAKSVIAPLAEQHVSVFMLSTYQTDFILVREKDLSVVIHTLAEEFNIFQEVDGESLPVHSQDVNNGLQGNGREVPGSTLHPVLIPKNQFCVMSLDPNTLPGIATTLIDVLFYSNSPKEDASVADLECKFFSFSLIDGYVSLVMDAEAQRKFPADLLFTSSSGELWRMVRIGGQPLGFDECGIVAQISQPLADCDISAYYISTFSFDHALVPEEDIMRVTDMLQEQRKGAGC</sequence>
<comment type="subcellular location">
    <subcellularLocation>
        <location evidence="3">Cytoplasm</location>
        <location evidence="3">Cytosol</location>
    </subcellularLocation>
    <subcellularLocation>
        <location evidence="2">Mitochondrion matrix</location>
    </subcellularLocation>
</comment>
<dbReference type="FunFam" id="3.30.70.100:FF:000007">
    <property type="entry name" value="protein NipSnap homolog 2"/>
    <property type="match status" value="1"/>
</dbReference>
<comment type="subunit">
    <text evidence="14">Forms homodimers and heterodimers with CASTOR2. Interacts with the GATOR2 complex which is composed of MIOS, SEC13, SEH1L, WDR24 and WDR59; the interaction is negatively regulated by arginine. Interacts with TM4SF5; the interaction is positively regulated by leucine and is negatively regulated by arginine.</text>
</comment>
<dbReference type="InterPro" id="IPR032675">
    <property type="entry name" value="LRR_dom_sf"/>
</dbReference>
<accession>A0A9D3N9N9</accession>
<dbReference type="OrthoDB" id="120976at2759"/>
<dbReference type="SUPFAM" id="SSF52047">
    <property type="entry name" value="RNI-like"/>
    <property type="match status" value="1"/>
</dbReference>
<evidence type="ECO:0000256" key="13">
    <source>
        <dbReference type="ARBA" id="ARBA00031657"/>
    </source>
</evidence>
<keyword evidence="12" id="KW-0496">Mitochondrion</keyword>
<evidence type="ECO:0000256" key="16">
    <source>
        <dbReference type="SAM" id="MobiDB-lite"/>
    </source>
</evidence>
<keyword evidence="9" id="KW-0832">Ubl conjugation</keyword>
<dbReference type="InterPro" id="IPR049479">
    <property type="entry name" value="CASTOR1_ACT-like"/>
</dbReference>
<comment type="function">
    <text evidence="15">Protein involved in mitophagy. Accumulates on the mitochondria surface in response to mitochondrial depolarization and acts as a 'eat me' signal by recruiting proteins involved in selective autophagy.</text>
</comment>
<dbReference type="Gene3D" id="3.30.70.100">
    <property type="match status" value="2"/>
</dbReference>
<feature type="compositionally biased region" description="Acidic residues" evidence="16">
    <location>
        <begin position="67"/>
        <end position="94"/>
    </location>
</feature>
<comment type="caution">
    <text evidence="21">The sequence shown here is derived from an EMBL/GenBank/DDBJ whole genome shotgun (WGS) entry which is preliminary data.</text>
</comment>
<evidence type="ECO:0000256" key="11">
    <source>
        <dbReference type="ARBA" id="ARBA00023006"/>
    </source>
</evidence>
<feature type="domain" description="CASTOR ACT" evidence="18">
    <location>
        <begin position="840"/>
        <end position="905"/>
    </location>
</feature>
<evidence type="ECO:0000259" key="19">
    <source>
        <dbReference type="Pfam" id="PF18700"/>
    </source>
</evidence>
<feature type="region of interest" description="Disordered" evidence="16">
    <location>
        <begin position="1"/>
        <end position="108"/>
    </location>
</feature>
<dbReference type="Gene3D" id="3.80.10.10">
    <property type="entry name" value="Ribonuclease Inhibitor"/>
    <property type="match status" value="1"/>
</dbReference>
<evidence type="ECO:0000259" key="20">
    <source>
        <dbReference type="Pfam" id="PF21389"/>
    </source>
</evidence>
<evidence type="ECO:0000256" key="14">
    <source>
        <dbReference type="ARBA" id="ARBA00046845"/>
    </source>
</evidence>
<name>A0A9D3N9N9_9TELE</name>
<comment type="similarity">
    <text evidence="4">Belongs to the NipSnap family.</text>
</comment>
<dbReference type="InterPro" id="IPR001611">
    <property type="entry name" value="Leu-rich_rpt"/>
</dbReference>
<evidence type="ECO:0000256" key="15">
    <source>
        <dbReference type="ARBA" id="ARBA00056412"/>
    </source>
</evidence>
<keyword evidence="8" id="KW-0597">Phosphoprotein</keyword>
<dbReference type="Pfam" id="PF07978">
    <property type="entry name" value="NIPSNAP"/>
    <property type="match status" value="1"/>
</dbReference>
<evidence type="ECO:0000256" key="3">
    <source>
        <dbReference type="ARBA" id="ARBA00004514"/>
    </source>
</evidence>
<dbReference type="InterPro" id="IPR012577">
    <property type="entry name" value="NIPSNAP"/>
</dbReference>
<evidence type="ECO:0000256" key="8">
    <source>
        <dbReference type="ARBA" id="ARBA00022553"/>
    </source>
</evidence>
<comment type="function">
    <text evidence="1">Functions as an intracellular arginine sensor within the amino acid-sensing branch of the TORC1 signaling pathway. As a homodimer or a heterodimer with CASTOR2, binds and inhibits the GATOR subcomplex GATOR2 and thereby mTORC1. Binding of arginine to CASTOR1 allosterically disrupts the interaction of CASTOR1-containing dimers with GATOR2 which can in turn activate mTORC1 and the TORC1 signaling pathway.</text>
</comment>
<dbReference type="InterPro" id="IPR045865">
    <property type="entry name" value="ACT-like_dom_sf"/>
</dbReference>
<feature type="domain" description="NIPSNAP" evidence="17">
    <location>
        <begin position="630"/>
        <end position="727"/>
    </location>
</feature>
<dbReference type="Gene3D" id="3.30.2130.10">
    <property type="entry name" value="VC0802-like"/>
    <property type="match status" value="2"/>
</dbReference>
<dbReference type="Proteomes" id="UP000824219">
    <property type="component" value="Linkage Group LG22"/>
</dbReference>
<evidence type="ECO:0000256" key="1">
    <source>
        <dbReference type="ARBA" id="ARBA00002751"/>
    </source>
</evidence>
<dbReference type="Pfam" id="PF13840">
    <property type="entry name" value="ACT_7"/>
    <property type="match status" value="2"/>
</dbReference>
<dbReference type="FunFam" id="3.30.2130.10:FF:000004">
    <property type="entry name" value="Cytosolic arginine sensor for mTORC1 subunit 1"/>
    <property type="match status" value="1"/>
</dbReference>
<dbReference type="InterPro" id="IPR027795">
    <property type="entry name" value="CASTOR_ACT_dom"/>
</dbReference>
<dbReference type="Pfam" id="PF21389">
    <property type="entry name" value="CASTOR1_ACT-like"/>
    <property type="match status" value="1"/>
</dbReference>
<dbReference type="AlphaFoldDB" id="A0A9D3N9N9"/>
<dbReference type="FunFam" id="3.30.70.100:FF:000003">
    <property type="entry name" value="Protein NipSnap homolog 2"/>
    <property type="match status" value="1"/>
</dbReference>
<evidence type="ECO:0000313" key="21">
    <source>
        <dbReference type="EMBL" id="KAG7318190.1"/>
    </source>
</evidence>
<organism evidence="21 22">
    <name type="scientific">Hemibagrus wyckioides</name>
    <dbReference type="NCBI Taxonomy" id="337641"/>
    <lineage>
        <taxon>Eukaryota</taxon>
        <taxon>Metazoa</taxon>
        <taxon>Chordata</taxon>
        <taxon>Craniata</taxon>
        <taxon>Vertebrata</taxon>
        <taxon>Euteleostomi</taxon>
        <taxon>Actinopterygii</taxon>
        <taxon>Neopterygii</taxon>
        <taxon>Teleostei</taxon>
        <taxon>Ostariophysi</taxon>
        <taxon>Siluriformes</taxon>
        <taxon>Bagridae</taxon>
        <taxon>Hemibagrus</taxon>
    </lineage>
</organism>
<protein>
    <recommendedName>
        <fullName evidence="6">Cytosolic arginine sensor for mTORC1 subunit 1</fullName>
    </recommendedName>
    <alternativeName>
        <fullName evidence="13">GATS-like protein 3</fullName>
    </alternativeName>
</protein>
<evidence type="ECO:0000256" key="5">
    <source>
        <dbReference type="ARBA" id="ARBA00006827"/>
    </source>
</evidence>
<dbReference type="InterPro" id="IPR026249">
    <property type="entry name" value="CASTOR_fam"/>
</dbReference>
<dbReference type="GO" id="GO:0034618">
    <property type="term" value="F:arginine binding"/>
    <property type="evidence" value="ECO:0007669"/>
    <property type="project" value="TreeGrafter"/>
</dbReference>
<dbReference type="SMART" id="SM00368">
    <property type="entry name" value="LRR_RI"/>
    <property type="match status" value="8"/>
</dbReference>
<evidence type="ECO:0000256" key="4">
    <source>
        <dbReference type="ARBA" id="ARBA00005291"/>
    </source>
</evidence>
<dbReference type="GO" id="GO:0005759">
    <property type="term" value="C:mitochondrial matrix"/>
    <property type="evidence" value="ECO:0007669"/>
    <property type="project" value="UniProtKB-SubCell"/>
</dbReference>
<dbReference type="Pfam" id="PF18700">
    <property type="entry name" value="Castor1_N"/>
    <property type="match status" value="1"/>
</dbReference>
<keyword evidence="11" id="KW-0072">Autophagy</keyword>
<dbReference type="GO" id="GO:0000423">
    <property type="term" value="P:mitophagy"/>
    <property type="evidence" value="ECO:0007669"/>
    <property type="project" value="UniProtKB-ARBA"/>
</dbReference>
<dbReference type="SUPFAM" id="SSF55021">
    <property type="entry name" value="ACT-like"/>
    <property type="match status" value="2"/>
</dbReference>
<proteinExistence type="inferred from homology"/>